<reference evidence="1" key="2">
    <citation type="submission" date="2022-06" db="UniProtKB">
        <authorList>
            <consortium name="EnsemblMetazoa"/>
        </authorList>
    </citation>
    <scope>IDENTIFICATION</scope>
    <source>
        <strain evidence="1">p50T (Dazao)</strain>
    </source>
</reference>
<dbReference type="EnsemblMetazoa" id="XM_038016385.1">
    <property type="protein sequence ID" value="XP_037872313.1"/>
    <property type="gene ID" value="LOC101737869"/>
</dbReference>
<dbReference type="EnsemblMetazoa" id="XM_038016386.1">
    <property type="protein sequence ID" value="XP_037872314.1"/>
    <property type="gene ID" value="LOC101737869"/>
</dbReference>
<dbReference type="RefSeq" id="XP_037872314.1">
    <property type="nucleotide sequence ID" value="XM_038016386.2"/>
</dbReference>
<keyword evidence="2" id="KW-1185">Reference proteome</keyword>
<evidence type="ECO:0000313" key="1">
    <source>
        <dbReference type="EnsemblMetazoa" id="XP_037872313.1"/>
    </source>
</evidence>
<dbReference type="EnsemblMetazoa" id="XM_004928836.4">
    <property type="protein sequence ID" value="XP_004928893.3"/>
    <property type="gene ID" value="LOC101737869"/>
</dbReference>
<dbReference type="KEGG" id="bmor:101737731"/>
<dbReference type="GeneID" id="101737731"/>
<dbReference type="AlphaFoldDB" id="A0A8R2M2D5"/>
<dbReference type="RefSeq" id="XP_037872313.1">
    <property type="nucleotide sequence ID" value="XM_038016385.2"/>
</dbReference>
<evidence type="ECO:0000313" key="2">
    <source>
        <dbReference type="Proteomes" id="UP000005204"/>
    </source>
</evidence>
<dbReference type="Proteomes" id="UP000005204">
    <property type="component" value="Unassembled WGS sequence"/>
</dbReference>
<proteinExistence type="predicted"/>
<dbReference type="RefSeq" id="XP_004928893.3">
    <property type="nucleotide sequence ID" value="XM_004928836.5"/>
</dbReference>
<sequence>MPPLILEDVSLGRKHKQFNKLVKDAANTSLDAINTDESDLDNLLKIEIACTTRKAEYILEVFKCKDMLYISKAIKHSTWLIKDKQYSHFINPTYLHNELFPNMLKQGINKLMLHIRLNLKDEIRVEEFYHYVKDRQPQDAYKWLQNCSLGFIETVIKEESNDLPVHILKRLCEKSFSILKIFNETTGRFYGSTMSKTLFLIKKEPEKFLDLLENVQYYRLPAFGPKYTKILMEKCPQRILDNFPKFAKCVDCECFSKYLKPDEIQSFLLKHVKNDELDFIYTYNNLIHFIKRMPQKGRFEFIQKIFIDKDLKEELGDCDRLGVAMSSKQSNSVQNSYVWYKFAPFDVAFVEIKKLIRAESSPIERNSMMIVLLKCAGNNLNDIRTVLQYYHDKHINEPFKFKIQFVNTAISNIKAIKNHETWSLLNTLFHSMEVYVESENNVQKCIEIIIVHNVMVGETNQEIVIKKFSFNTMKSFAKILNQEEKTKLFSFLYDHLQTQLTSQEINDKTSLVDNIGIIKNILILIKDWKKHISDFPFVWNKIQELMRIKKDNSWDVDFSFVYNLNKAWRRHMFKESIALSPTEIVFINALKHDPNLLVLYNNDIKTLCEKETMSLRMFLSKLRTYWPQNLAIAWKEYYFERLENSSVHKFLIQNLISLLSQKELLSILEKYAPREKKINWSEENERLLSIRKNIAKLMHMSRPLLPIEVVLLYAKGDYLQFTVPSLTSILQNSSQNQTKMDIPLFMNAPVSLQKIGINFAFNKLQSKELKPLLSDLWMSTKNSSIRAVLFKLTFDGLCKEKNDAEAEELWKILESFIENLSSEENKNIYNMLGKIKTVPLSIRGSYYMRSYILLKSLPPKANCQYLLDRIIDYAPEVMDLLESDFVEEILIKPMTETLNTTKCEYFSVIASYLLQCKDIAEQNERFERILSPLLDNYLPRYHEEHEQKRYVRCNIEKLLESLTLNVKDTILKKKNVIPLKMFKDILIKLENSLSMVENYQTFTAWKLTLAFIQVTHANEKLLPAFEPGNLDDSVHEKLWEKFIFDISVPLAKEIIDILNENVKAYSLAIVTLFGETFEEFLRNICYYNRNDLLKYILQSSESEGTYIFVTHSFIPFTGTDEDKEKLKNIKELIKLHPSPIVQIHYHNKLDNSRIESF</sequence>
<reference evidence="2" key="1">
    <citation type="journal article" date="2008" name="Insect Biochem. Mol. Biol.">
        <title>The genome of a lepidopteran model insect, the silkworm Bombyx mori.</title>
        <authorList>
            <consortium name="International Silkworm Genome Consortium"/>
        </authorList>
    </citation>
    <scope>NUCLEOTIDE SEQUENCE [LARGE SCALE GENOMIC DNA]</scope>
    <source>
        <strain evidence="2">p50T</strain>
    </source>
</reference>
<dbReference type="RefSeq" id="XP_062528972.1">
    <property type="nucleotide sequence ID" value="XM_062672988.1"/>
</dbReference>
<name>A0A8R2M2D5_BOMMO</name>
<protein>
    <submittedName>
        <fullName evidence="1">Uncharacterized protein</fullName>
    </submittedName>
</protein>
<organism evidence="1 2">
    <name type="scientific">Bombyx mori</name>
    <name type="common">Silk moth</name>
    <dbReference type="NCBI Taxonomy" id="7091"/>
    <lineage>
        <taxon>Eukaryota</taxon>
        <taxon>Metazoa</taxon>
        <taxon>Ecdysozoa</taxon>
        <taxon>Arthropoda</taxon>
        <taxon>Hexapoda</taxon>
        <taxon>Insecta</taxon>
        <taxon>Pterygota</taxon>
        <taxon>Neoptera</taxon>
        <taxon>Endopterygota</taxon>
        <taxon>Lepidoptera</taxon>
        <taxon>Glossata</taxon>
        <taxon>Ditrysia</taxon>
        <taxon>Bombycoidea</taxon>
        <taxon>Bombycidae</taxon>
        <taxon>Bombycinae</taxon>
        <taxon>Bombyx</taxon>
    </lineage>
</organism>
<accession>A0A8R2M2D5</accession>